<keyword evidence="4" id="KW-1185">Reference proteome</keyword>
<evidence type="ECO:0000256" key="1">
    <source>
        <dbReference type="SAM" id="MobiDB-lite"/>
    </source>
</evidence>
<dbReference type="GO" id="GO:0009535">
    <property type="term" value="C:chloroplast thylakoid membrane"/>
    <property type="evidence" value="ECO:0007669"/>
    <property type="project" value="TreeGrafter"/>
</dbReference>
<protein>
    <recommendedName>
        <fullName evidence="5">Transmembrane protein</fullName>
    </recommendedName>
</protein>
<keyword evidence="2" id="KW-0472">Membrane</keyword>
<dbReference type="AlphaFoldDB" id="A0AAV9B0Z6"/>
<feature type="region of interest" description="Disordered" evidence="1">
    <location>
        <begin position="129"/>
        <end position="162"/>
    </location>
</feature>
<accession>A0AAV9B0Z6</accession>
<comment type="caution">
    <text evidence="3">The sequence shown here is derived from an EMBL/GenBank/DDBJ whole genome shotgun (WGS) entry which is preliminary data.</text>
</comment>
<evidence type="ECO:0000313" key="3">
    <source>
        <dbReference type="EMBL" id="KAK1270083.1"/>
    </source>
</evidence>
<dbReference type="Proteomes" id="UP001179952">
    <property type="component" value="Unassembled WGS sequence"/>
</dbReference>
<feature type="compositionally biased region" description="Basic residues" evidence="1">
    <location>
        <begin position="134"/>
        <end position="148"/>
    </location>
</feature>
<evidence type="ECO:0008006" key="5">
    <source>
        <dbReference type="Google" id="ProtNLM"/>
    </source>
</evidence>
<keyword evidence="2" id="KW-1133">Transmembrane helix</keyword>
<dbReference type="PANTHER" id="PTHR36735:SF1">
    <property type="entry name" value="TRANSMEMBRANE PROTEIN"/>
    <property type="match status" value="1"/>
</dbReference>
<name>A0AAV9B0Z6_ACOGR</name>
<dbReference type="EMBL" id="JAUJYN010000005">
    <property type="protein sequence ID" value="KAK1270083.1"/>
    <property type="molecule type" value="Genomic_DNA"/>
</dbReference>
<reference evidence="3" key="1">
    <citation type="journal article" date="2023" name="Nat. Commun.">
        <title>Diploid and tetraploid genomes of Acorus and the evolution of monocots.</title>
        <authorList>
            <person name="Ma L."/>
            <person name="Liu K.W."/>
            <person name="Li Z."/>
            <person name="Hsiao Y.Y."/>
            <person name="Qi Y."/>
            <person name="Fu T."/>
            <person name="Tang G.D."/>
            <person name="Zhang D."/>
            <person name="Sun W.H."/>
            <person name="Liu D.K."/>
            <person name="Li Y."/>
            <person name="Chen G.Z."/>
            <person name="Liu X.D."/>
            <person name="Liao X.Y."/>
            <person name="Jiang Y.T."/>
            <person name="Yu X."/>
            <person name="Hao Y."/>
            <person name="Huang J."/>
            <person name="Zhao X.W."/>
            <person name="Ke S."/>
            <person name="Chen Y.Y."/>
            <person name="Wu W.L."/>
            <person name="Hsu J.L."/>
            <person name="Lin Y.F."/>
            <person name="Huang M.D."/>
            <person name="Li C.Y."/>
            <person name="Huang L."/>
            <person name="Wang Z.W."/>
            <person name="Zhao X."/>
            <person name="Zhong W.Y."/>
            <person name="Peng D.H."/>
            <person name="Ahmad S."/>
            <person name="Lan S."/>
            <person name="Zhang J.S."/>
            <person name="Tsai W.C."/>
            <person name="Van de Peer Y."/>
            <person name="Liu Z.J."/>
        </authorList>
    </citation>
    <scope>NUCLEOTIDE SEQUENCE</scope>
    <source>
        <strain evidence="3">SCP</strain>
    </source>
</reference>
<sequence>MATTSLSLVLYGSLQICRPSLPTSSLGVSIHQRRPKKQSFCPLFTLEGTARERSRIWRTSAANEDVLASNAPIEETQKIVSTNGDATWTIISVLLTIAFVGLTILTIGVIYIAVTDFLQKREREKFEKEEAAQKKKKSGKKVKVRARSGPRGFGQKVEADDD</sequence>
<proteinExistence type="predicted"/>
<gene>
    <name evidence="3" type="ORF">QJS04_geneDACA007759</name>
</gene>
<reference evidence="3" key="2">
    <citation type="submission" date="2023-06" db="EMBL/GenBank/DDBJ databases">
        <authorList>
            <person name="Ma L."/>
            <person name="Liu K.-W."/>
            <person name="Li Z."/>
            <person name="Hsiao Y.-Y."/>
            <person name="Qi Y."/>
            <person name="Fu T."/>
            <person name="Tang G."/>
            <person name="Zhang D."/>
            <person name="Sun W.-H."/>
            <person name="Liu D.-K."/>
            <person name="Li Y."/>
            <person name="Chen G.-Z."/>
            <person name="Liu X.-D."/>
            <person name="Liao X.-Y."/>
            <person name="Jiang Y.-T."/>
            <person name="Yu X."/>
            <person name="Hao Y."/>
            <person name="Huang J."/>
            <person name="Zhao X.-W."/>
            <person name="Ke S."/>
            <person name="Chen Y.-Y."/>
            <person name="Wu W.-L."/>
            <person name="Hsu J.-L."/>
            <person name="Lin Y.-F."/>
            <person name="Huang M.-D."/>
            <person name="Li C.-Y."/>
            <person name="Huang L."/>
            <person name="Wang Z.-W."/>
            <person name="Zhao X."/>
            <person name="Zhong W.-Y."/>
            <person name="Peng D.-H."/>
            <person name="Ahmad S."/>
            <person name="Lan S."/>
            <person name="Zhang J.-S."/>
            <person name="Tsai W.-C."/>
            <person name="Van De Peer Y."/>
            <person name="Liu Z.-J."/>
        </authorList>
    </citation>
    <scope>NUCLEOTIDE SEQUENCE</scope>
    <source>
        <strain evidence="3">SCP</strain>
        <tissue evidence="3">Leaves</tissue>
    </source>
</reference>
<dbReference type="PANTHER" id="PTHR36735">
    <property type="entry name" value="TRANSMEMBRANE PROTEIN"/>
    <property type="match status" value="1"/>
</dbReference>
<evidence type="ECO:0000313" key="4">
    <source>
        <dbReference type="Proteomes" id="UP001179952"/>
    </source>
</evidence>
<feature type="transmembrane region" description="Helical" evidence="2">
    <location>
        <begin position="90"/>
        <end position="114"/>
    </location>
</feature>
<organism evidence="3 4">
    <name type="scientific">Acorus gramineus</name>
    <name type="common">Dwarf sweet flag</name>
    <dbReference type="NCBI Taxonomy" id="55184"/>
    <lineage>
        <taxon>Eukaryota</taxon>
        <taxon>Viridiplantae</taxon>
        <taxon>Streptophyta</taxon>
        <taxon>Embryophyta</taxon>
        <taxon>Tracheophyta</taxon>
        <taxon>Spermatophyta</taxon>
        <taxon>Magnoliopsida</taxon>
        <taxon>Liliopsida</taxon>
        <taxon>Acoraceae</taxon>
        <taxon>Acorus</taxon>
    </lineage>
</organism>
<evidence type="ECO:0000256" key="2">
    <source>
        <dbReference type="SAM" id="Phobius"/>
    </source>
</evidence>
<keyword evidence="2" id="KW-0812">Transmembrane</keyword>